<sequence length="298" mass="33461">MTQAVTRPTGPLARTRWQALEAAHGRRANDATAGHRARRGDQVAHPVEDFLFTYYPFRPALLRRWHPGPGVRLEDAADLPRAQWKHYRVVGHDVELDVAAYLEQRGRTVEFVRQLLTATADRPAQLGCFGLHEWAMVYQLTPEQVRHSDWPLRLGAEGTDDVVRGQQIRCTHFDAFRFYTPPARSLNLLQPTRETQVALEQPGCLHAGMDLYKWAMKLAPAVPGELVLDCFDHARAIRELDMRASPYDLSALGYDPVRIETPAGRAEYAAAQRGFAERGQALRTRLVAAIDAVTHSAG</sequence>
<dbReference type="EMBL" id="CP157483">
    <property type="protein sequence ID" value="XBO42630.1"/>
    <property type="molecule type" value="Genomic_DNA"/>
</dbReference>
<gene>
    <name evidence="1" type="ORF">ABEG17_13755</name>
</gene>
<accession>A0AAU7JQQ0</accession>
<evidence type="ECO:0000313" key="1">
    <source>
        <dbReference type="EMBL" id="XBO42630.1"/>
    </source>
</evidence>
<protein>
    <submittedName>
        <fullName evidence="1">3-methyladenine DNA glycosylase</fullName>
    </submittedName>
</protein>
<dbReference type="AlphaFoldDB" id="A0AAU7JQQ0"/>
<proteinExistence type="predicted"/>
<reference evidence="1" key="1">
    <citation type="submission" date="2024-05" db="EMBL/GenBank/DDBJ databases">
        <authorList>
            <person name="Kim S."/>
            <person name="Heo J."/>
            <person name="Choi H."/>
            <person name="Choi Y."/>
            <person name="Kwon S.-W."/>
            <person name="Kim Y."/>
        </authorList>
    </citation>
    <scope>NUCLEOTIDE SEQUENCE</scope>
    <source>
        <strain evidence="1">KACC 23699</strain>
    </source>
</reference>
<name>A0AAU7JQQ0_9MICO</name>
<organism evidence="1">
    <name type="scientific">Pedococcus sp. KACC 23699</name>
    <dbReference type="NCBI Taxonomy" id="3149228"/>
    <lineage>
        <taxon>Bacteria</taxon>
        <taxon>Bacillati</taxon>
        <taxon>Actinomycetota</taxon>
        <taxon>Actinomycetes</taxon>
        <taxon>Micrococcales</taxon>
        <taxon>Intrasporangiaceae</taxon>
        <taxon>Pedococcus</taxon>
    </lineage>
</organism>